<gene>
    <name evidence="5" type="ORF">J2S41_007759</name>
</gene>
<dbReference type="Pfam" id="PF03403">
    <property type="entry name" value="PAF-AH_p_II"/>
    <property type="match status" value="1"/>
</dbReference>
<evidence type="ECO:0000256" key="4">
    <source>
        <dbReference type="SAM" id="SignalP"/>
    </source>
</evidence>
<accession>A0AAE3YYL9</accession>
<keyword evidence="3" id="KW-0443">Lipid metabolism</keyword>
<dbReference type="InterPro" id="IPR029058">
    <property type="entry name" value="AB_hydrolase_fold"/>
</dbReference>
<dbReference type="Gene3D" id="3.40.50.1820">
    <property type="entry name" value="alpha/beta hydrolase"/>
    <property type="match status" value="1"/>
</dbReference>
<dbReference type="PANTHER" id="PTHR10272:SF0">
    <property type="entry name" value="PLATELET-ACTIVATING FACTOR ACETYLHYDROLASE"/>
    <property type="match status" value="1"/>
</dbReference>
<keyword evidence="4" id="KW-0732">Signal</keyword>
<dbReference type="GO" id="GO:0016042">
    <property type="term" value="P:lipid catabolic process"/>
    <property type="evidence" value="ECO:0007669"/>
    <property type="project" value="UniProtKB-KW"/>
</dbReference>
<name>A0AAE3YYL9_9ACTN</name>
<dbReference type="AlphaFoldDB" id="A0AAE3YYL9"/>
<keyword evidence="6" id="KW-1185">Reference proteome</keyword>
<feature type="signal peptide" evidence="4">
    <location>
        <begin position="1"/>
        <end position="23"/>
    </location>
</feature>
<comment type="caution">
    <text evidence="5">The sequence shown here is derived from an EMBL/GenBank/DDBJ whole genome shotgun (WGS) entry which is preliminary data.</text>
</comment>
<reference evidence="5" key="1">
    <citation type="submission" date="2023-07" db="EMBL/GenBank/DDBJ databases">
        <title>Sequencing the genomes of 1000 actinobacteria strains.</title>
        <authorList>
            <person name="Klenk H.-P."/>
        </authorList>
    </citation>
    <scope>NUCLEOTIDE SEQUENCE</scope>
    <source>
        <strain evidence="5">DSM 44707</strain>
    </source>
</reference>
<sequence>MTMRGARALLAATLLIALSACQAAEAVAPEALSRAVGVAPVTPYPVGVRTLDLTRGPNRPLPTTVWYPADGRPGEQRIRRDARPAAGRFPIVLFSHGLASSPQHFTPLLTRWAAAGFVIAAPAYPFTHARAADFQRWDVRNQPGDAEFVIQDVIRRDTLRGDPFKGRLDVGHVAAAGHSAGGFTTAGLFIEGHDPRLRAGVVIAGGGLPGTFAGPEASLLFVHGGADPVVAPYVAKAAYDRVPWPKAFVTLAGQGHGEYLTPGQRGFPEANNTITDFLRWTLYGDASARARLPIDATLAGVSTITGKI</sequence>
<dbReference type="Proteomes" id="UP001183643">
    <property type="component" value="Unassembled WGS sequence"/>
</dbReference>
<dbReference type="PROSITE" id="PS51257">
    <property type="entry name" value="PROKAR_LIPOPROTEIN"/>
    <property type="match status" value="1"/>
</dbReference>
<evidence type="ECO:0000313" key="6">
    <source>
        <dbReference type="Proteomes" id="UP001183643"/>
    </source>
</evidence>
<dbReference type="RefSeq" id="WP_310375847.1">
    <property type="nucleotide sequence ID" value="NZ_JAVDYB010000001.1"/>
</dbReference>
<evidence type="ECO:0000256" key="2">
    <source>
        <dbReference type="ARBA" id="ARBA00022963"/>
    </source>
</evidence>
<proteinExistence type="predicted"/>
<dbReference type="GO" id="GO:0003847">
    <property type="term" value="F:1-alkyl-2-acetylglycerophosphocholine esterase activity"/>
    <property type="evidence" value="ECO:0007669"/>
    <property type="project" value="TreeGrafter"/>
</dbReference>
<dbReference type="SUPFAM" id="SSF53474">
    <property type="entry name" value="alpha/beta-Hydrolases"/>
    <property type="match status" value="1"/>
</dbReference>
<protein>
    <submittedName>
        <fullName evidence="5">Fermentation-respiration switch protein FrsA (DUF1100 family)</fullName>
    </submittedName>
</protein>
<dbReference type="EMBL" id="JAVDYB010000001">
    <property type="protein sequence ID" value="MDR7280981.1"/>
    <property type="molecule type" value="Genomic_DNA"/>
</dbReference>
<evidence type="ECO:0000256" key="3">
    <source>
        <dbReference type="ARBA" id="ARBA00023098"/>
    </source>
</evidence>
<keyword evidence="1" id="KW-0378">Hydrolase</keyword>
<dbReference type="PANTHER" id="PTHR10272">
    <property type="entry name" value="PLATELET-ACTIVATING FACTOR ACETYLHYDROLASE"/>
    <property type="match status" value="1"/>
</dbReference>
<evidence type="ECO:0000256" key="1">
    <source>
        <dbReference type="ARBA" id="ARBA00022801"/>
    </source>
</evidence>
<keyword evidence="2" id="KW-0442">Lipid degradation</keyword>
<evidence type="ECO:0000313" key="5">
    <source>
        <dbReference type="EMBL" id="MDR7280981.1"/>
    </source>
</evidence>
<organism evidence="5 6">
    <name type="scientific">Catenuloplanes atrovinosus</name>
    <dbReference type="NCBI Taxonomy" id="137266"/>
    <lineage>
        <taxon>Bacteria</taxon>
        <taxon>Bacillati</taxon>
        <taxon>Actinomycetota</taxon>
        <taxon>Actinomycetes</taxon>
        <taxon>Micromonosporales</taxon>
        <taxon>Micromonosporaceae</taxon>
        <taxon>Catenuloplanes</taxon>
    </lineage>
</organism>
<feature type="chain" id="PRO_5042190793" evidence="4">
    <location>
        <begin position="24"/>
        <end position="308"/>
    </location>
</feature>